<dbReference type="InterPro" id="IPR052020">
    <property type="entry name" value="Cyclic_di-GMP/3'3'-cGAMP_PDE"/>
</dbReference>
<dbReference type="InterPro" id="IPR006675">
    <property type="entry name" value="HDIG_dom"/>
</dbReference>
<dbReference type="CDD" id="cd00077">
    <property type="entry name" value="HDc"/>
    <property type="match status" value="1"/>
</dbReference>
<dbReference type="SUPFAM" id="SSF109604">
    <property type="entry name" value="HD-domain/PDEase-like"/>
    <property type="match status" value="1"/>
</dbReference>
<dbReference type="InterPro" id="IPR011006">
    <property type="entry name" value="CheY-like_superfamily"/>
</dbReference>
<feature type="domain" description="HD-GYP" evidence="7">
    <location>
        <begin position="287"/>
        <end position="478"/>
    </location>
</feature>
<feature type="domain" description="Response regulatory" evidence="4">
    <location>
        <begin position="4"/>
        <end position="122"/>
    </location>
</feature>
<dbReference type="SMART" id="SM00471">
    <property type="entry name" value="HDc"/>
    <property type="match status" value="1"/>
</dbReference>
<dbReference type="EMBL" id="SPQQ01000003">
    <property type="protein sequence ID" value="TGE38568.1"/>
    <property type="molecule type" value="Genomic_DNA"/>
</dbReference>
<dbReference type="RefSeq" id="WP_135546745.1">
    <property type="nucleotide sequence ID" value="NZ_SPQQ01000003.1"/>
</dbReference>
<dbReference type="InterPro" id="IPR037522">
    <property type="entry name" value="HD_GYP_dom"/>
</dbReference>
<dbReference type="GO" id="GO:0000160">
    <property type="term" value="P:phosphorelay signal transduction system"/>
    <property type="evidence" value="ECO:0007669"/>
    <property type="project" value="InterPro"/>
</dbReference>
<feature type="modified residue" description="4-aspartylphosphate" evidence="3">
    <location>
        <position position="55"/>
    </location>
</feature>
<comment type="caution">
    <text evidence="8">The sequence shown here is derived from an EMBL/GenBank/DDBJ whole genome shotgun (WGS) entry which is preliminary data.</text>
</comment>
<keyword evidence="3" id="KW-0597">Phosphoprotein</keyword>
<dbReference type="PROSITE" id="PS51832">
    <property type="entry name" value="HD_GYP"/>
    <property type="match status" value="1"/>
</dbReference>
<dbReference type="Pfam" id="PF00072">
    <property type="entry name" value="Response_reg"/>
    <property type="match status" value="1"/>
</dbReference>
<protein>
    <recommendedName>
        <fullName evidence="1">Stage 0 sporulation protein A homolog</fullName>
    </recommendedName>
</protein>
<dbReference type="AlphaFoldDB" id="A0A4Z0R703"/>
<evidence type="ECO:0000256" key="1">
    <source>
        <dbReference type="ARBA" id="ARBA00018672"/>
    </source>
</evidence>
<sequence length="478" mass="55075">MTRNIMIIDDSPLDRTFIRKVLEMRLNDINVFEAQDGLNITDKLVSNKIHLCILDIMMPLKDGFQVLLEMKQDPAVVDIPVIVCTGIGDKQAIEKALTLGAYDYFSKPLCEEAMKTSLPLKAKNAIELMKRNLEISYLSYHDFLTELYNRRFCEEEIKRINTFRNLPISIIVGDINGLKLINDTFGHDEGDKLLKKAATTIQNACRIDDIIARWGGDEFIILLPKTKKEEAEEVVNRIKNLYAEEQVNGIQGSISFGWDTKHTMDEEITKIFKNAEDYMYRNKTCENESVRSRMINTIINTLHEKSPREEMHSKRVSELCQDIGKEIGLSESEIRTLKVGGLLHDIGKIAIEERILNKREKLTDKEWNEVRRHPEIGYRILSSSHEMQELADYVLAHHEKWDGTGYPKGLKGEAIPRVARIITLADSYDAMTNERPYRRALSEERVINEIRKNAGLQFDPEIAKLFVEKVLDIPWLII</sequence>
<dbReference type="InterPro" id="IPR006674">
    <property type="entry name" value="HD_domain"/>
</dbReference>
<dbReference type="NCBIfam" id="TIGR00277">
    <property type="entry name" value="HDIG"/>
    <property type="match status" value="1"/>
</dbReference>
<evidence type="ECO:0000256" key="3">
    <source>
        <dbReference type="PROSITE-ProRule" id="PRU00169"/>
    </source>
</evidence>
<dbReference type="Gene3D" id="1.10.3210.10">
    <property type="entry name" value="Hypothetical protein af1432"/>
    <property type="match status" value="1"/>
</dbReference>
<dbReference type="Proteomes" id="UP000298460">
    <property type="component" value="Unassembled WGS sequence"/>
</dbReference>
<evidence type="ECO:0000259" key="7">
    <source>
        <dbReference type="PROSITE" id="PS51832"/>
    </source>
</evidence>
<dbReference type="Pfam" id="PF00990">
    <property type="entry name" value="GGDEF"/>
    <property type="match status" value="1"/>
</dbReference>
<dbReference type="CDD" id="cd01949">
    <property type="entry name" value="GGDEF"/>
    <property type="match status" value="1"/>
</dbReference>
<dbReference type="InterPro" id="IPR003607">
    <property type="entry name" value="HD/PDEase_dom"/>
</dbReference>
<dbReference type="PROSITE" id="PS51831">
    <property type="entry name" value="HD"/>
    <property type="match status" value="1"/>
</dbReference>
<dbReference type="InterPro" id="IPR001789">
    <property type="entry name" value="Sig_transdc_resp-reg_receiver"/>
</dbReference>
<dbReference type="SUPFAM" id="SSF55073">
    <property type="entry name" value="Nucleotide cyclase"/>
    <property type="match status" value="1"/>
</dbReference>
<dbReference type="Pfam" id="PF13487">
    <property type="entry name" value="HD_5"/>
    <property type="match status" value="1"/>
</dbReference>
<name>A0A4Z0R703_9FIRM</name>
<dbReference type="OrthoDB" id="9798833at2"/>
<proteinExistence type="predicted"/>
<evidence type="ECO:0000256" key="2">
    <source>
        <dbReference type="ARBA" id="ARBA00024867"/>
    </source>
</evidence>
<comment type="function">
    <text evidence="2">May play the central regulatory role in sporulation. It may be an element of the effector pathway responsible for the activation of sporulation genes in response to nutritional stress. Spo0A may act in concert with spo0H (a sigma factor) to control the expression of some genes that are critical to the sporulation process.</text>
</comment>
<keyword evidence="9" id="KW-1185">Reference proteome</keyword>
<reference evidence="8 9" key="1">
    <citation type="submission" date="2019-03" db="EMBL/GenBank/DDBJ databases">
        <title>Draft Genome Sequence of Desulfosporosinus fructosivorans Strain 63.6F, Isolated from Marine Sediment in the Baltic Sea.</title>
        <authorList>
            <person name="Hausmann B."/>
            <person name="Vandieken V."/>
            <person name="Pjevac P."/>
            <person name="Schreck K."/>
            <person name="Herbold C.W."/>
            <person name="Loy A."/>
        </authorList>
    </citation>
    <scope>NUCLEOTIDE SEQUENCE [LARGE SCALE GENOMIC DNA]</scope>
    <source>
        <strain evidence="8 9">63.6F</strain>
    </source>
</reference>
<dbReference type="CDD" id="cd00156">
    <property type="entry name" value="REC"/>
    <property type="match status" value="1"/>
</dbReference>
<dbReference type="SMART" id="SM00448">
    <property type="entry name" value="REC"/>
    <property type="match status" value="1"/>
</dbReference>
<dbReference type="PANTHER" id="PTHR45228">
    <property type="entry name" value="CYCLIC DI-GMP PHOSPHODIESTERASE TM_0186-RELATED"/>
    <property type="match status" value="1"/>
</dbReference>
<feature type="domain" description="GGDEF" evidence="5">
    <location>
        <begin position="166"/>
        <end position="295"/>
    </location>
</feature>
<dbReference type="PROSITE" id="PS50887">
    <property type="entry name" value="GGDEF"/>
    <property type="match status" value="1"/>
</dbReference>
<evidence type="ECO:0000313" key="8">
    <source>
        <dbReference type="EMBL" id="TGE38568.1"/>
    </source>
</evidence>
<feature type="domain" description="HD" evidence="6">
    <location>
        <begin position="309"/>
        <end position="431"/>
    </location>
</feature>
<dbReference type="InterPro" id="IPR000160">
    <property type="entry name" value="GGDEF_dom"/>
</dbReference>
<accession>A0A4Z0R703</accession>
<evidence type="ECO:0000313" key="9">
    <source>
        <dbReference type="Proteomes" id="UP000298460"/>
    </source>
</evidence>
<dbReference type="SUPFAM" id="SSF52172">
    <property type="entry name" value="CheY-like"/>
    <property type="match status" value="1"/>
</dbReference>
<dbReference type="SMART" id="SM00267">
    <property type="entry name" value="GGDEF"/>
    <property type="match status" value="1"/>
</dbReference>
<dbReference type="Gene3D" id="3.40.50.2300">
    <property type="match status" value="1"/>
</dbReference>
<organism evidence="8 9">
    <name type="scientific">Desulfosporosinus fructosivorans</name>
    <dbReference type="NCBI Taxonomy" id="2018669"/>
    <lineage>
        <taxon>Bacteria</taxon>
        <taxon>Bacillati</taxon>
        <taxon>Bacillota</taxon>
        <taxon>Clostridia</taxon>
        <taxon>Eubacteriales</taxon>
        <taxon>Desulfitobacteriaceae</taxon>
        <taxon>Desulfosporosinus</taxon>
    </lineage>
</organism>
<evidence type="ECO:0000259" key="5">
    <source>
        <dbReference type="PROSITE" id="PS50887"/>
    </source>
</evidence>
<dbReference type="NCBIfam" id="TIGR00254">
    <property type="entry name" value="GGDEF"/>
    <property type="match status" value="1"/>
</dbReference>
<dbReference type="Gene3D" id="3.30.70.270">
    <property type="match status" value="1"/>
</dbReference>
<evidence type="ECO:0000259" key="4">
    <source>
        <dbReference type="PROSITE" id="PS50110"/>
    </source>
</evidence>
<dbReference type="InterPro" id="IPR043128">
    <property type="entry name" value="Rev_trsase/Diguanyl_cyclase"/>
</dbReference>
<dbReference type="InterPro" id="IPR029787">
    <property type="entry name" value="Nucleotide_cyclase"/>
</dbReference>
<gene>
    <name evidence="8" type="ORF">E4K67_11635</name>
</gene>
<evidence type="ECO:0000259" key="6">
    <source>
        <dbReference type="PROSITE" id="PS51831"/>
    </source>
</evidence>
<dbReference type="PROSITE" id="PS50110">
    <property type="entry name" value="RESPONSE_REGULATORY"/>
    <property type="match status" value="1"/>
</dbReference>
<dbReference type="PANTHER" id="PTHR45228:SF1">
    <property type="entry name" value="CYCLIC DI-GMP PHOSPHODIESTERASE TM_0186"/>
    <property type="match status" value="1"/>
</dbReference>